<evidence type="ECO:0000259" key="1">
    <source>
        <dbReference type="Pfam" id="PF13452"/>
    </source>
</evidence>
<gene>
    <name evidence="2" type="ORF">CH341_01360</name>
</gene>
<organism evidence="2 3">
    <name type="scientific">Rhodoplanes roseus</name>
    <dbReference type="NCBI Taxonomy" id="29409"/>
    <lineage>
        <taxon>Bacteria</taxon>
        <taxon>Pseudomonadati</taxon>
        <taxon>Pseudomonadota</taxon>
        <taxon>Alphaproteobacteria</taxon>
        <taxon>Hyphomicrobiales</taxon>
        <taxon>Nitrobacteraceae</taxon>
        <taxon>Rhodoplanes</taxon>
    </lineage>
</organism>
<dbReference type="Gene3D" id="3.10.129.10">
    <property type="entry name" value="Hotdog Thioesterase"/>
    <property type="match status" value="1"/>
</dbReference>
<dbReference type="AlphaFoldDB" id="A0A327LDV3"/>
<dbReference type="InterPro" id="IPR039569">
    <property type="entry name" value="FAS1-like_DH_region"/>
</dbReference>
<proteinExistence type="predicted"/>
<dbReference type="RefSeq" id="WP_111417239.1">
    <property type="nucleotide sequence ID" value="NZ_NPEX01000004.1"/>
</dbReference>
<dbReference type="InterPro" id="IPR029069">
    <property type="entry name" value="HotDog_dom_sf"/>
</dbReference>
<dbReference type="Pfam" id="PF13452">
    <property type="entry name" value="FAS1_DH_region"/>
    <property type="match status" value="1"/>
</dbReference>
<comment type="caution">
    <text evidence="2">The sequence shown here is derived from an EMBL/GenBank/DDBJ whole genome shotgun (WGS) entry which is preliminary data.</text>
</comment>
<evidence type="ECO:0000313" key="3">
    <source>
        <dbReference type="Proteomes" id="UP000249130"/>
    </source>
</evidence>
<reference evidence="2 3" key="1">
    <citation type="submission" date="2017-07" db="EMBL/GenBank/DDBJ databases">
        <title>Draft Genome Sequences of Select Purple Nonsulfur Bacteria.</title>
        <authorList>
            <person name="Lasarre B."/>
            <person name="Mckinlay J.B."/>
        </authorList>
    </citation>
    <scope>NUCLEOTIDE SEQUENCE [LARGE SCALE GENOMIC DNA]</scope>
    <source>
        <strain evidence="2 3">DSM 5909</strain>
    </source>
</reference>
<dbReference type="SUPFAM" id="SSF54637">
    <property type="entry name" value="Thioesterase/thiol ester dehydrase-isomerase"/>
    <property type="match status" value="1"/>
</dbReference>
<dbReference type="CDD" id="cd03441">
    <property type="entry name" value="R_hydratase_like"/>
    <property type="match status" value="1"/>
</dbReference>
<sequence>MPINMNALGAETPWAQVTVTQRQIDQLCSCLEDYNPLFLDDEIAATSSAAGIVAPPTFINCFRDFKTTLVLSEAEVDLPLLLHGEQVIEYFAPVRPGQTIWHKIKIVDVGRKKSRTYGELDFFTVLIKLKSENGERLVEATQLFFVRDN</sequence>
<dbReference type="Proteomes" id="UP000249130">
    <property type="component" value="Unassembled WGS sequence"/>
</dbReference>
<feature type="domain" description="FAS1-like dehydratase" evidence="1">
    <location>
        <begin position="9"/>
        <end position="139"/>
    </location>
</feature>
<name>A0A327LDV3_9BRAD</name>
<dbReference type="OrthoDB" id="4235906at2"/>
<accession>A0A327LDV3</accession>
<dbReference type="EMBL" id="NPEX01000004">
    <property type="protein sequence ID" value="RAI45988.1"/>
    <property type="molecule type" value="Genomic_DNA"/>
</dbReference>
<evidence type="ECO:0000313" key="2">
    <source>
        <dbReference type="EMBL" id="RAI45988.1"/>
    </source>
</evidence>
<protein>
    <recommendedName>
        <fullName evidence="1">FAS1-like dehydratase domain-containing protein</fullName>
    </recommendedName>
</protein>
<keyword evidence="3" id="KW-1185">Reference proteome</keyword>